<reference evidence="1" key="1">
    <citation type="submission" date="2021-06" db="EMBL/GenBank/DDBJ databases">
        <authorList>
            <person name="Kallberg Y."/>
            <person name="Tangrot J."/>
            <person name="Rosling A."/>
        </authorList>
    </citation>
    <scope>NUCLEOTIDE SEQUENCE</scope>
    <source>
        <strain evidence="1">28 12/20/2015</strain>
    </source>
</reference>
<dbReference type="EMBL" id="CAJVPW010016181">
    <property type="protein sequence ID" value="CAG8667957.1"/>
    <property type="molecule type" value="Genomic_DNA"/>
</dbReference>
<sequence>DKDRIIESIREIKELVFPILTPPPLTIERQEYLYEKIRPLISEKFKDIVCPNLDITSL</sequence>
<accession>A0ACA9NPJ2</accession>
<proteinExistence type="predicted"/>
<name>A0ACA9NPJ2_9GLOM</name>
<evidence type="ECO:0000313" key="2">
    <source>
        <dbReference type="Proteomes" id="UP000789366"/>
    </source>
</evidence>
<comment type="caution">
    <text evidence="1">The sequence shown here is derived from an EMBL/GenBank/DDBJ whole genome shotgun (WGS) entry which is preliminary data.</text>
</comment>
<evidence type="ECO:0000313" key="1">
    <source>
        <dbReference type="EMBL" id="CAG8667957.1"/>
    </source>
</evidence>
<gene>
    <name evidence="1" type="ORF">SPELUC_LOCUS9534</name>
</gene>
<protein>
    <submittedName>
        <fullName evidence="1">6499_t:CDS:1</fullName>
    </submittedName>
</protein>
<organism evidence="1 2">
    <name type="scientific">Cetraspora pellucida</name>
    <dbReference type="NCBI Taxonomy" id="1433469"/>
    <lineage>
        <taxon>Eukaryota</taxon>
        <taxon>Fungi</taxon>
        <taxon>Fungi incertae sedis</taxon>
        <taxon>Mucoromycota</taxon>
        <taxon>Glomeromycotina</taxon>
        <taxon>Glomeromycetes</taxon>
        <taxon>Diversisporales</taxon>
        <taxon>Gigasporaceae</taxon>
        <taxon>Cetraspora</taxon>
    </lineage>
</organism>
<keyword evidence="2" id="KW-1185">Reference proteome</keyword>
<feature type="non-terminal residue" evidence="1">
    <location>
        <position position="1"/>
    </location>
</feature>
<dbReference type="Proteomes" id="UP000789366">
    <property type="component" value="Unassembled WGS sequence"/>
</dbReference>